<keyword evidence="2" id="KW-0560">Oxidoreductase</keyword>
<dbReference type="AlphaFoldDB" id="A0A387BTJ6"/>
<dbReference type="KEGG" id="gry:D7I44_13070"/>
<dbReference type="Pfam" id="PF03060">
    <property type="entry name" value="NMO"/>
    <property type="match status" value="1"/>
</dbReference>
<organism evidence="2 3">
    <name type="scientific">Gryllotalpicola protaetiae</name>
    <dbReference type="NCBI Taxonomy" id="2419771"/>
    <lineage>
        <taxon>Bacteria</taxon>
        <taxon>Bacillati</taxon>
        <taxon>Actinomycetota</taxon>
        <taxon>Actinomycetes</taxon>
        <taxon>Micrococcales</taxon>
        <taxon>Microbacteriaceae</taxon>
        <taxon>Gryllotalpicola</taxon>
    </lineage>
</organism>
<dbReference type="Proteomes" id="UP000275069">
    <property type="component" value="Chromosome"/>
</dbReference>
<proteinExistence type="predicted"/>
<name>A0A387BTJ6_9MICO</name>
<dbReference type="PANTHER" id="PTHR42747:SF3">
    <property type="entry name" value="NITRONATE MONOOXYGENASE-RELATED"/>
    <property type="match status" value="1"/>
</dbReference>
<keyword evidence="2" id="KW-0503">Monooxygenase</keyword>
<evidence type="ECO:0000313" key="3">
    <source>
        <dbReference type="Proteomes" id="UP000275069"/>
    </source>
</evidence>
<gene>
    <name evidence="2" type="ORF">D7I44_13070</name>
</gene>
<evidence type="ECO:0000313" key="2">
    <source>
        <dbReference type="EMBL" id="AYG04366.1"/>
    </source>
</evidence>
<dbReference type="GO" id="GO:0018580">
    <property type="term" value="F:nitronate monooxygenase activity"/>
    <property type="evidence" value="ECO:0007669"/>
    <property type="project" value="TreeGrafter"/>
</dbReference>
<keyword evidence="3" id="KW-1185">Reference proteome</keyword>
<sequence>MVVRGSRGGHRPSGALAVGAGRGGVRPAVRRHLRRYHDAVLGDRPARPGAPCGCDPHRRLWHRKLDLLLRDPVPIVSFTFALPAATAIGMLRRRGSFTIQTVTTIEEARAAEEAGVDALALQGFAAGGHSGGWDPRVAPAELSLAELVRRVHAQVGIPIIAAGGIGSAAGVPAARAAGAAAVSVGTAVLRASESGASAIHKSALADPAYTETVLTRAFTGRLARALPNGFVKDHGADAPIGYPAVHHLTRPIRAAATSAGDPSSVNLWAGRGFRSATDASARPRTGSRAG</sequence>
<evidence type="ECO:0000256" key="1">
    <source>
        <dbReference type="SAM" id="MobiDB-lite"/>
    </source>
</evidence>
<dbReference type="InterPro" id="IPR013785">
    <property type="entry name" value="Aldolase_TIM"/>
</dbReference>
<dbReference type="OrthoDB" id="9778912at2"/>
<accession>A0A387BTJ6</accession>
<dbReference type="EMBL" id="CP032624">
    <property type="protein sequence ID" value="AYG04366.1"/>
    <property type="molecule type" value="Genomic_DNA"/>
</dbReference>
<dbReference type="PANTHER" id="PTHR42747">
    <property type="entry name" value="NITRONATE MONOOXYGENASE-RELATED"/>
    <property type="match status" value="1"/>
</dbReference>
<dbReference type="SUPFAM" id="SSF51412">
    <property type="entry name" value="Inosine monophosphate dehydrogenase (IMPDH)"/>
    <property type="match status" value="1"/>
</dbReference>
<feature type="region of interest" description="Disordered" evidence="1">
    <location>
        <begin position="1"/>
        <end position="21"/>
    </location>
</feature>
<protein>
    <submittedName>
        <fullName evidence="2">Nitronate monooxygenase</fullName>
    </submittedName>
</protein>
<reference evidence="2 3" key="1">
    <citation type="submission" date="2018-09" db="EMBL/GenBank/DDBJ databases">
        <title>Genome sequencing of strain 2DFW10M-5.</title>
        <authorList>
            <person name="Heo J."/>
            <person name="Kim S.-J."/>
            <person name="Kwon S.-W."/>
        </authorList>
    </citation>
    <scope>NUCLEOTIDE SEQUENCE [LARGE SCALE GENOMIC DNA]</scope>
    <source>
        <strain evidence="2 3">2DFW10M-5</strain>
    </source>
</reference>
<dbReference type="Gene3D" id="3.20.20.70">
    <property type="entry name" value="Aldolase class I"/>
    <property type="match status" value="1"/>
</dbReference>